<keyword evidence="4" id="KW-0012">Acyltransferase</keyword>
<feature type="compositionally biased region" description="Basic and acidic residues" evidence="1">
    <location>
        <begin position="166"/>
        <end position="177"/>
    </location>
</feature>
<dbReference type="Proteomes" id="UP001224775">
    <property type="component" value="Unassembled WGS sequence"/>
</dbReference>
<dbReference type="InterPro" id="IPR016135">
    <property type="entry name" value="UBQ-conjugating_enzyme/RWD"/>
</dbReference>
<evidence type="ECO:0000259" key="3">
    <source>
        <dbReference type="PROSITE" id="PS50127"/>
    </source>
</evidence>
<keyword evidence="2" id="KW-0812">Transmembrane</keyword>
<evidence type="ECO:0000313" key="4">
    <source>
        <dbReference type="EMBL" id="KAK1743229.1"/>
    </source>
</evidence>
<keyword evidence="4" id="KW-0808">Transferase</keyword>
<proteinExistence type="predicted"/>
<name>A0AAD8YB68_9STRA</name>
<keyword evidence="2" id="KW-1133">Transmembrane helix</keyword>
<feature type="domain" description="UBC core" evidence="3">
    <location>
        <begin position="5"/>
        <end position="156"/>
    </location>
</feature>
<protein>
    <submittedName>
        <fullName evidence="4">Ubiquitin-conjugating enzyme E2</fullName>
        <ecNumber evidence="4">2.3.2.23</ecNumber>
    </submittedName>
</protein>
<feature type="compositionally biased region" description="Polar residues" evidence="1">
    <location>
        <begin position="226"/>
        <end position="240"/>
    </location>
</feature>
<reference evidence="4" key="1">
    <citation type="submission" date="2023-06" db="EMBL/GenBank/DDBJ databases">
        <title>Survivors Of The Sea: Transcriptome response of Skeletonema marinoi to long-term dormancy.</title>
        <authorList>
            <person name="Pinder M.I.M."/>
            <person name="Kourtchenko O."/>
            <person name="Robertson E.K."/>
            <person name="Larsson T."/>
            <person name="Maumus F."/>
            <person name="Osuna-Cruz C.M."/>
            <person name="Vancaester E."/>
            <person name="Stenow R."/>
            <person name="Vandepoele K."/>
            <person name="Ploug H."/>
            <person name="Bruchert V."/>
            <person name="Godhe A."/>
            <person name="Topel M."/>
        </authorList>
    </citation>
    <scope>NUCLEOTIDE SEQUENCE</scope>
    <source>
        <strain evidence="4">R05AC</strain>
    </source>
</reference>
<evidence type="ECO:0000256" key="1">
    <source>
        <dbReference type="SAM" id="MobiDB-lite"/>
    </source>
</evidence>
<feature type="region of interest" description="Disordered" evidence="1">
    <location>
        <begin position="165"/>
        <end position="184"/>
    </location>
</feature>
<dbReference type="InterPro" id="IPR050113">
    <property type="entry name" value="Ub_conjugating_enzyme"/>
</dbReference>
<sequence>MSKSPSLRRIKADIRELSIDPSDQYYAAPLETDMFEWHFTIRGPADSEFAGGVYHGKILLPPEYPFKPPNIVFCTPSGRFETNVKVCLSFSAHHPELWQPAWGIRLILEAIISFLPTPADGAIGALDWTKEERAKLAKESVKFHCPVCCAVGQSCAELLPDIPPAADEKSEDNGNNDKKKKTSKFQEEIEKLKMLQGMHHAKEEEEDDDVADSGGESKEEAKETEQGGSTSIDETSQLLPSVTEDGADTCASESQETKPKPIEEANDNAKPAPLPDQNPPDQSSSEPSDMNPALEQSTPDNATESPTTTNVTSAAGAGAETSAGNQTSDAVAPPAINNQGNIPAASPQHSILVTEPFLNGMILAFSVTVMYLLTQAYYLLEELNVLNTVNK</sequence>
<keyword evidence="2" id="KW-0472">Membrane</keyword>
<dbReference type="SUPFAM" id="SSF54495">
    <property type="entry name" value="UBC-like"/>
    <property type="match status" value="1"/>
</dbReference>
<organism evidence="4 5">
    <name type="scientific">Skeletonema marinoi</name>
    <dbReference type="NCBI Taxonomy" id="267567"/>
    <lineage>
        <taxon>Eukaryota</taxon>
        <taxon>Sar</taxon>
        <taxon>Stramenopiles</taxon>
        <taxon>Ochrophyta</taxon>
        <taxon>Bacillariophyta</taxon>
        <taxon>Coscinodiscophyceae</taxon>
        <taxon>Thalassiosirophycidae</taxon>
        <taxon>Thalassiosirales</taxon>
        <taxon>Skeletonemataceae</taxon>
        <taxon>Skeletonema</taxon>
        <taxon>Skeletonema marinoi-dohrnii complex</taxon>
    </lineage>
</organism>
<dbReference type="SMART" id="SM00212">
    <property type="entry name" value="UBCc"/>
    <property type="match status" value="1"/>
</dbReference>
<keyword evidence="5" id="KW-1185">Reference proteome</keyword>
<feature type="transmembrane region" description="Helical" evidence="2">
    <location>
        <begin position="357"/>
        <end position="380"/>
    </location>
</feature>
<comment type="caution">
    <text evidence="4">The sequence shown here is derived from an EMBL/GenBank/DDBJ whole genome shotgun (WGS) entry which is preliminary data.</text>
</comment>
<dbReference type="AlphaFoldDB" id="A0AAD8YB68"/>
<dbReference type="CDD" id="cd23799">
    <property type="entry name" value="UBCc_UBE2J"/>
    <property type="match status" value="1"/>
</dbReference>
<dbReference type="PROSITE" id="PS50127">
    <property type="entry name" value="UBC_2"/>
    <property type="match status" value="1"/>
</dbReference>
<dbReference type="FunFam" id="3.10.110.10:FF:000086">
    <property type="entry name" value="Ubiquitin-conjugating enzyme E2 J1"/>
    <property type="match status" value="1"/>
</dbReference>
<gene>
    <name evidence="4" type="ORF">QTG54_005850</name>
</gene>
<dbReference type="Gene3D" id="3.10.110.10">
    <property type="entry name" value="Ubiquitin Conjugating Enzyme"/>
    <property type="match status" value="1"/>
</dbReference>
<dbReference type="PANTHER" id="PTHR24067">
    <property type="entry name" value="UBIQUITIN-CONJUGATING ENZYME E2"/>
    <property type="match status" value="1"/>
</dbReference>
<feature type="compositionally biased region" description="Polar residues" evidence="1">
    <location>
        <begin position="279"/>
        <end position="311"/>
    </location>
</feature>
<accession>A0AAD8YB68</accession>
<feature type="compositionally biased region" description="Basic and acidic residues" evidence="1">
    <location>
        <begin position="215"/>
        <end position="225"/>
    </location>
</feature>
<evidence type="ECO:0000313" key="5">
    <source>
        <dbReference type="Proteomes" id="UP001224775"/>
    </source>
</evidence>
<feature type="compositionally biased region" description="Low complexity" evidence="1">
    <location>
        <begin position="312"/>
        <end position="324"/>
    </location>
</feature>
<feature type="region of interest" description="Disordered" evidence="1">
    <location>
        <begin position="198"/>
        <end position="342"/>
    </location>
</feature>
<dbReference type="Pfam" id="PF00179">
    <property type="entry name" value="UQ_con"/>
    <property type="match status" value="1"/>
</dbReference>
<dbReference type="EC" id="2.3.2.23" evidence="4"/>
<dbReference type="GO" id="GO:0061631">
    <property type="term" value="F:ubiquitin conjugating enzyme activity"/>
    <property type="evidence" value="ECO:0007669"/>
    <property type="project" value="UniProtKB-EC"/>
</dbReference>
<evidence type="ECO:0000256" key="2">
    <source>
        <dbReference type="SAM" id="Phobius"/>
    </source>
</evidence>
<dbReference type="InterPro" id="IPR000608">
    <property type="entry name" value="UBC"/>
</dbReference>
<dbReference type="EMBL" id="JATAAI010000009">
    <property type="protein sequence ID" value="KAK1743229.1"/>
    <property type="molecule type" value="Genomic_DNA"/>
</dbReference>